<feature type="compositionally biased region" description="Polar residues" evidence="12">
    <location>
        <begin position="658"/>
        <end position="691"/>
    </location>
</feature>
<keyword evidence="4" id="KW-0808">Transferase</keyword>
<comment type="caution">
    <text evidence="14">The sequence shown here is derived from an EMBL/GenBank/DDBJ whole genome shotgun (WGS) entry which is preliminary data.</text>
</comment>
<dbReference type="InterPro" id="IPR017441">
    <property type="entry name" value="Protein_kinase_ATP_BS"/>
</dbReference>
<evidence type="ECO:0000256" key="3">
    <source>
        <dbReference type="ARBA" id="ARBA00022527"/>
    </source>
</evidence>
<feature type="compositionally biased region" description="Low complexity" evidence="12">
    <location>
        <begin position="596"/>
        <end position="606"/>
    </location>
</feature>
<protein>
    <recommendedName>
        <fullName evidence="2">non-specific serine/threonine protein kinase</fullName>
        <ecNumber evidence="2">2.7.11.1</ecNumber>
    </recommendedName>
</protein>
<evidence type="ECO:0000256" key="10">
    <source>
        <dbReference type="PROSITE-ProRule" id="PRU10141"/>
    </source>
</evidence>
<feature type="region of interest" description="Disordered" evidence="12">
    <location>
        <begin position="596"/>
        <end position="767"/>
    </location>
</feature>
<dbReference type="InterPro" id="IPR011009">
    <property type="entry name" value="Kinase-like_dom_sf"/>
</dbReference>
<evidence type="ECO:0000256" key="8">
    <source>
        <dbReference type="ARBA" id="ARBA00047899"/>
    </source>
</evidence>
<dbReference type="InterPro" id="IPR000719">
    <property type="entry name" value="Prot_kinase_dom"/>
</dbReference>
<evidence type="ECO:0000256" key="4">
    <source>
        <dbReference type="ARBA" id="ARBA00022679"/>
    </source>
</evidence>
<comment type="catalytic activity">
    <reaction evidence="9">
        <text>L-seryl-[protein] + ATP = O-phospho-L-seryl-[protein] + ADP + H(+)</text>
        <dbReference type="Rhea" id="RHEA:17989"/>
        <dbReference type="Rhea" id="RHEA-COMP:9863"/>
        <dbReference type="Rhea" id="RHEA-COMP:11604"/>
        <dbReference type="ChEBI" id="CHEBI:15378"/>
        <dbReference type="ChEBI" id="CHEBI:29999"/>
        <dbReference type="ChEBI" id="CHEBI:30616"/>
        <dbReference type="ChEBI" id="CHEBI:83421"/>
        <dbReference type="ChEBI" id="CHEBI:456216"/>
        <dbReference type="EC" id="2.7.11.1"/>
    </reaction>
</comment>
<reference evidence="14" key="1">
    <citation type="journal article" date="2020" name="Fungal Divers.">
        <title>Resolving the Mortierellaceae phylogeny through synthesis of multi-gene phylogenetics and phylogenomics.</title>
        <authorList>
            <person name="Vandepol N."/>
            <person name="Liber J."/>
            <person name="Desiro A."/>
            <person name="Na H."/>
            <person name="Kennedy M."/>
            <person name="Barry K."/>
            <person name="Grigoriev I.V."/>
            <person name="Miller A.N."/>
            <person name="O'Donnell K."/>
            <person name="Stajich J.E."/>
            <person name="Bonito G."/>
        </authorList>
    </citation>
    <scope>NUCLEOTIDE SEQUENCE</scope>
    <source>
        <strain evidence="14">NRRL 2769</strain>
    </source>
</reference>
<feature type="compositionally biased region" description="Polar residues" evidence="12">
    <location>
        <begin position="444"/>
        <end position="456"/>
    </location>
</feature>
<dbReference type="AlphaFoldDB" id="A0A9P6N2C6"/>
<evidence type="ECO:0000313" key="14">
    <source>
        <dbReference type="EMBL" id="KAG0022658.1"/>
    </source>
</evidence>
<dbReference type="EMBL" id="JAAAID010000094">
    <property type="protein sequence ID" value="KAG0022658.1"/>
    <property type="molecule type" value="Genomic_DNA"/>
</dbReference>
<comment type="catalytic activity">
    <reaction evidence="8">
        <text>L-threonyl-[protein] + ATP = O-phospho-L-threonyl-[protein] + ADP + H(+)</text>
        <dbReference type="Rhea" id="RHEA:46608"/>
        <dbReference type="Rhea" id="RHEA-COMP:11060"/>
        <dbReference type="Rhea" id="RHEA-COMP:11605"/>
        <dbReference type="ChEBI" id="CHEBI:15378"/>
        <dbReference type="ChEBI" id="CHEBI:30013"/>
        <dbReference type="ChEBI" id="CHEBI:30616"/>
        <dbReference type="ChEBI" id="CHEBI:61977"/>
        <dbReference type="ChEBI" id="CHEBI:456216"/>
        <dbReference type="EC" id="2.7.11.1"/>
    </reaction>
</comment>
<feature type="region of interest" description="Disordered" evidence="12">
    <location>
        <begin position="444"/>
        <end position="582"/>
    </location>
</feature>
<evidence type="ECO:0000256" key="12">
    <source>
        <dbReference type="SAM" id="MobiDB-lite"/>
    </source>
</evidence>
<dbReference type="InterPro" id="IPR008271">
    <property type="entry name" value="Ser/Thr_kinase_AS"/>
</dbReference>
<feature type="binding site" evidence="10">
    <location>
        <position position="33"/>
    </location>
    <ligand>
        <name>ATP</name>
        <dbReference type="ChEBI" id="CHEBI:30616"/>
    </ligand>
</feature>
<proteinExistence type="inferred from homology"/>
<evidence type="ECO:0000256" key="11">
    <source>
        <dbReference type="SAM" id="Coils"/>
    </source>
</evidence>
<evidence type="ECO:0000259" key="13">
    <source>
        <dbReference type="PROSITE" id="PS50011"/>
    </source>
</evidence>
<feature type="compositionally biased region" description="Basic and acidic residues" evidence="12">
    <location>
        <begin position="813"/>
        <end position="825"/>
    </location>
</feature>
<dbReference type="GO" id="GO:0004674">
    <property type="term" value="F:protein serine/threonine kinase activity"/>
    <property type="evidence" value="ECO:0007669"/>
    <property type="project" value="UniProtKB-KW"/>
</dbReference>
<evidence type="ECO:0000256" key="5">
    <source>
        <dbReference type="ARBA" id="ARBA00022741"/>
    </source>
</evidence>
<keyword evidence="11" id="KW-0175">Coiled coil</keyword>
<evidence type="ECO:0000256" key="1">
    <source>
        <dbReference type="ARBA" id="ARBA00010886"/>
    </source>
</evidence>
<sequence>MEEYEALESIGSGSFGLIRKVRRKSDGKILARKEIDYRKMSTKEKEQLVAEVNILKDLKHPNIVEFLERVIDRENSFIYILMEYCEGGDLASVIRRHREKSVLIPEEFVWSIMTQLTMALHECHCGMSRNEETNQPMPRAAILHRDLKPDNVFLDANKNVKLGDFGLSRSLSNPQKAFAQTYVGTPFYMSPELISESIYDIKSDIWSLGCVVFEMCALEPPFLADTQAQLSAKIKLGRIQTLPSQYSYELNVVIRSMLQLSPRKRPTTTELLANPKIKVCKKHLENERRAEELGIRERLVSEWTEKYREREAALASYERKLRAEEQRLREMDTVLMSKEEAIRTREATLIEQEKRLAWERQQLDDKRRELLLEQEKRQSGERKSMSSKLSNEPMAIDNGYLQDGTTEKPSISSATPMSAPTASHPSLASASATLDQYLSTRGSETASVADQAQHTWSVPRRKTGLSAGGRHSLQPSNTYRGPTPSNTNGTSIQHSTPSSEVLETGETHSNSRPTSTPASIQRPSVLGLFGTSNDSQSSSSKSTQGQLHLGLNGKESRLSGKLVPLGGFTTPSSSTVDLQRLRGKSKSASTLIASMSSTSLSSATPTPLLPPSSKPFLVPELPRSAMSTATSGRGFPAGSSNPNSTTSTTAATSNDTPMSFTTETPHQSLQPTVAPNGNGYNRPAPSSNGASSRPLGFHPHPTSLSSSSSAISNYTSRRSLASGVPSVGQPRFNFSPALTSTTTGGTSTTAFTNSANSPSGNNGGGVSLTATSAAATNINSGSHDVSTTLSKPQSTIPFGDERYNRSGTPLRIARQEEGEDSRMEWDNDIPSPFIRKTHMRPSSSSPGGPPFSRNPMGS</sequence>
<evidence type="ECO:0000256" key="6">
    <source>
        <dbReference type="ARBA" id="ARBA00022777"/>
    </source>
</evidence>
<organism evidence="14 15">
    <name type="scientific">Entomortierella chlamydospora</name>
    <dbReference type="NCBI Taxonomy" id="101097"/>
    <lineage>
        <taxon>Eukaryota</taxon>
        <taxon>Fungi</taxon>
        <taxon>Fungi incertae sedis</taxon>
        <taxon>Mucoromycota</taxon>
        <taxon>Mortierellomycotina</taxon>
        <taxon>Mortierellomycetes</taxon>
        <taxon>Mortierellales</taxon>
        <taxon>Mortierellaceae</taxon>
        <taxon>Entomortierella</taxon>
    </lineage>
</organism>
<feature type="compositionally biased region" description="Low complexity" evidence="12">
    <location>
        <begin position="409"/>
        <end position="426"/>
    </location>
</feature>
<name>A0A9P6N2C6_9FUNG</name>
<dbReference type="EC" id="2.7.11.1" evidence="2"/>
<dbReference type="InterPro" id="IPR051131">
    <property type="entry name" value="NEK_Ser/Thr_kinase_NIMA"/>
</dbReference>
<dbReference type="Proteomes" id="UP000703661">
    <property type="component" value="Unassembled WGS sequence"/>
</dbReference>
<evidence type="ECO:0000313" key="15">
    <source>
        <dbReference type="Proteomes" id="UP000703661"/>
    </source>
</evidence>
<keyword evidence="6 14" id="KW-0418">Kinase</keyword>
<feature type="compositionally biased region" description="Low complexity" evidence="12">
    <location>
        <begin position="739"/>
        <end position="760"/>
    </location>
</feature>
<dbReference type="GO" id="GO:0005524">
    <property type="term" value="F:ATP binding"/>
    <property type="evidence" value="ECO:0007669"/>
    <property type="project" value="UniProtKB-UniRule"/>
</dbReference>
<evidence type="ECO:0000256" key="7">
    <source>
        <dbReference type="ARBA" id="ARBA00022840"/>
    </source>
</evidence>
<dbReference type="PANTHER" id="PTHR44899">
    <property type="entry name" value="CAMK FAMILY PROTEIN KINASE"/>
    <property type="match status" value="1"/>
</dbReference>
<feature type="domain" description="Protein kinase" evidence="13">
    <location>
        <begin position="4"/>
        <end position="277"/>
    </location>
</feature>
<feature type="coiled-coil region" evidence="11">
    <location>
        <begin position="300"/>
        <end position="369"/>
    </location>
</feature>
<comment type="similarity">
    <text evidence="1">Belongs to the protein kinase superfamily. NEK Ser/Thr protein kinase family. NIMA subfamily.</text>
</comment>
<dbReference type="PROSITE" id="PS00108">
    <property type="entry name" value="PROTEIN_KINASE_ST"/>
    <property type="match status" value="1"/>
</dbReference>
<evidence type="ECO:0000256" key="9">
    <source>
        <dbReference type="ARBA" id="ARBA00048679"/>
    </source>
</evidence>
<feature type="compositionally biased region" description="Polar residues" evidence="12">
    <location>
        <begin position="783"/>
        <end position="796"/>
    </location>
</feature>
<feature type="compositionally biased region" description="Low complexity" evidence="12">
    <location>
        <begin position="703"/>
        <end position="719"/>
    </location>
</feature>
<keyword evidence="5 10" id="KW-0547">Nucleotide-binding</keyword>
<accession>A0A9P6N2C6</accession>
<feature type="compositionally biased region" description="Basic and acidic residues" evidence="12">
    <location>
        <begin position="374"/>
        <end position="384"/>
    </location>
</feature>
<dbReference type="SMART" id="SM00220">
    <property type="entry name" value="S_TKc"/>
    <property type="match status" value="1"/>
</dbReference>
<gene>
    <name evidence="14" type="primary">KIN3</name>
    <name evidence="14" type="ORF">BGZ80_011539</name>
</gene>
<keyword evidence="3 14" id="KW-0723">Serine/threonine-protein kinase</keyword>
<dbReference type="FunFam" id="3.30.200.20:FF:000097">
    <property type="entry name" value="Probable serine/threonine-protein kinase nek1"/>
    <property type="match status" value="1"/>
</dbReference>
<feature type="region of interest" description="Disordered" evidence="12">
    <location>
        <begin position="781"/>
        <end position="858"/>
    </location>
</feature>
<feature type="compositionally biased region" description="Low complexity" evidence="12">
    <location>
        <begin position="532"/>
        <end position="542"/>
    </location>
</feature>
<keyword evidence="15" id="KW-1185">Reference proteome</keyword>
<dbReference type="Gene3D" id="3.30.200.20">
    <property type="entry name" value="Phosphorylase Kinase, domain 1"/>
    <property type="match status" value="2"/>
</dbReference>
<dbReference type="Pfam" id="PF00069">
    <property type="entry name" value="Pkinase"/>
    <property type="match status" value="1"/>
</dbReference>
<keyword evidence="7 10" id="KW-0067">ATP-binding</keyword>
<dbReference type="PANTHER" id="PTHR44899:SF10">
    <property type="entry name" value="NIMA-RELATED KINASE 2"/>
    <property type="match status" value="1"/>
</dbReference>
<dbReference type="Gene3D" id="1.10.510.10">
    <property type="entry name" value="Transferase(Phosphotransferase) domain 1"/>
    <property type="match status" value="1"/>
</dbReference>
<feature type="compositionally biased region" description="Polar residues" evidence="12">
    <location>
        <begin position="473"/>
        <end position="522"/>
    </location>
</feature>
<dbReference type="CDD" id="cd08217">
    <property type="entry name" value="STKc_Nek2"/>
    <property type="match status" value="1"/>
</dbReference>
<dbReference type="PROSITE" id="PS50011">
    <property type="entry name" value="PROTEIN_KINASE_DOM"/>
    <property type="match status" value="1"/>
</dbReference>
<feature type="region of interest" description="Disordered" evidence="12">
    <location>
        <begin position="374"/>
        <end position="428"/>
    </location>
</feature>
<evidence type="ECO:0000256" key="2">
    <source>
        <dbReference type="ARBA" id="ARBA00012513"/>
    </source>
</evidence>
<dbReference type="PROSITE" id="PS00107">
    <property type="entry name" value="PROTEIN_KINASE_ATP"/>
    <property type="match status" value="1"/>
</dbReference>
<dbReference type="SUPFAM" id="SSF56112">
    <property type="entry name" value="Protein kinase-like (PK-like)"/>
    <property type="match status" value="1"/>
</dbReference>
<feature type="compositionally biased region" description="Low complexity" evidence="12">
    <location>
        <begin position="636"/>
        <end position="657"/>
    </location>
</feature>